<dbReference type="Proteomes" id="UP001257659">
    <property type="component" value="Unassembled WGS sequence"/>
</dbReference>
<dbReference type="NCBIfam" id="TIGR01643">
    <property type="entry name" value="YD_repeat_2x"/>
    <property type="match status" value="1"/>
</dbReference>
<dbReference type="InterPro" id="IPR031325">
    <property type="entry name" value="RHS_repeat"/>
</dbReference>
<comment type="caution">
    <text evidence="2">The sequence shown here is derived from an EMBL/GenBank/DDBJ whole genome shotgun (WGS) entry which is preliminary data.</text>
</comment>
<dbReference type="EMBL" id="JAVDQA010000001">
    <property type="protein sequence ID" value="MDR6299385.1"/>
    <property type="molecule type" value="Genomic_DNA"/>
</dbReference>
<dbReference type="PANTHER" id="PTHR32305">
    <property type="match status" value="1"/>
</dbReference>
<dbReference type="RefSeq" id="WP_309726024.1">
    <property type="nucleotide sequence ID" value="NZ_JAVDQA010000001.1"/>
</dbReference>
<protein>
    <submittedName>
        <fullName evidence="2">YD repeat-containing protein</fullName>
    </submittedName>
</protein>
<dbReference type="Pfam" id="PF05593">
    <property type="entry name" value="RHS_repeat"/>
    <property type="match status" value="1"/>
</dbReference>
<dbReference type="Gene3D" id="2.180.10.10">
    <property type="entry name" value="RHS repeat-associated core"/>
    <property type="match status" value="2"/>
</dbReference>
<evidence type="ECO:0000313" key="2">
    <source>
        <dbReference type="EMBL" id="MDR6299385.1"/>
    </source>
</evidence>
<dbReference type="InterPro" id="IPR006530">
    <property type="entry name" value="YD"/>
</dbReference>
<feature type="non-terminal residue" evidence="2">
    <location>
        <position position="2957"/>
    </location>
</feature>
<reference evidence="2 3" key="1">
    <citation type="submission" date="2023-07" db="EMBL/GenBank/DDBJ databases">
        <title>Genomic Encyclopedia of Type Strains, Phase IV (KMG-IV): sequencing the most valuable type-strain genomes for metagenomic binning, comparative biology and taxonomic classification.</title>
        <authorList>
            <person name="Goeker M."/>
        </authorList>
    </citation>
    <scope>NUCLEOTIDE SEQUENCE [LARGE SCALE GENOMIC DNA]</scope>
    <source>
        <strain evidence="2 3">DSM 102814</strain>
    </source>
</reference>
<proteinExistence type="predicted"/>
<sequence>MIHFSNQFKKITTLKYNLVVLIILCLFVFFEAKGQKNELFLDKNEYNATQIDAVHSGNQLLTINDPENAQSGHVTLEGNSYIKIWVDHNEPPQDIWYTYTVELSVAPLLFNGQPTTSPHTRKLTVEYNPHSSGGEFIDLALYEITNYRGAHVYITDVSYENMDSQQTYSGTPLNIMMETGIRVNRFYVLSQNPVSVSSSFVDEEIKLNWGTSPGALSYDVEWTWVDNYNSDPQSTSARPANSISLTTNEFRQNSTRINTKETEYRIPNIYANGYLVYRLRPVGVHLSNTSVKRFGPWSSQGSNSSKVSHWTYIALSNTEPRKNWQFQASYAEEGKRKDVVSYFDGTLRNRQTVTKINSDDNAIVGEVVYDNQGRPAVEILPVPAGDNEIRYYPNFNQSSDVNSTIGYSHYDFDWDQEEECDPDLVGLSTETGTGKYYSPNYSTGDYNDLTPSAVDPGNGEQAFPFSQIEYTPDNTGRISRKSGVGYHHQLGSGHEMKYYYATPEQVELDRLFGYSVGLAEHYKKNVVVDPNGQVSVSYIDPHGKTIATALAGDNPEMLIGLEDESNSNLHKRFTVNLLNNDPGQNSSTNYPYSTGNYGALTDEWRYEAQKVCVADNTQYEFDYDVTLPDQAYGNNCLPSGEGYPYVFDLVLNITDPCDSSLVPGGSETITVGNYTPPASGTPFSLIPTSPSHLFSKTIGAETGLPLFDIGNFGITKKLEINKEALDYFADDYIEKITAEASCLIDLDLDIDDSGCFNTCEECLYSLVNGNPNTDPLPTESDYIQLHTGANYTGYPEWSELDQTEQELIESVLKSQWKELKAICMAPCSVDGVSFDGSDNFETTSCTNGLSFMLSDMQPNGQYGVSYEVVDEDGNPITVTEVDAAETNVFNENNSLFYHNSNIEPNWRNPSHYLYDTPGSGHYYNTDGSVAKVEVELIDITNEEYDPPIQNGATVEGTEDSQIWLVEPQFLENVDDFLSVWENHWAESLVIYHPEYHYYEYSKELCSLSSVLNYTDPDSGNSVSATMNTDGYDLFLQDITYQEAKDIGFFNSTVSILHEDPYFYPNNNHPDDPTGANGNSGWKYCIMREALAAGSPSCGYSGSGAGNGYDGSDKTIGQLGYISVACNSIDFNCTPPSAGQVFNNIDQLTEEQQEAFWRFYVSNYLSLKQKVQYIMLNIYAMEQGGYNECIEVETSPEELTDVIQPYEAKGAIDNYINSINPTTELCDYANADIYNEKKKRYIPIDFLYNSEDDNETIADDLESQVDYTHYTSTGQCPMARDMELFLNGLATIPPTSGNSFYNFVNTNFAFTGYYFSPDLFEDFGGVFPNSGPLQVNTNASGQLLSIGFQNPSLNDVVELILSGPYTWNDYGNSNGWIIDQMREVYYIPGSYDNVALTYDFMVKARVRNLQSGAIQPGFSEIVLQGTTIARVGECGLASGGHTGPGEIIDDSDIPGGEENCEYLNTLYSCESGNNIIFANDAKGIYKFDVYIGYDVGNTIELSYDGVFHPDRFEVFFDEEKKDDSYFVSDDCSLLDQLDTYGSINVNEYDWNPQTSNFEPTGQSVNYNATGSNYFDPYPIPTSGCSNTGTLSFVKNSDTPYMTVQVTGFNTKNSWQVTILECDYEPCFNSSSACITQTVAPISCTDKYQDYVNGISSINDYTTIPDPLEEKYFCNMNFAYITDGYLYYLTKFNVQDVTDDYFISIGEFGATGLNYGYNDYPTVIDEYELYVTTEGQISWPEFVEIYLNEQLNICVPAPMIPHYVEPLEDDLNNCQEFVFNVTGAYAEDAYSAYIDKLKEEFKQDYIASAMSSVQETLEMAYDDKEYQYTLYHYDQAGNLNQTVPPQGVSRFEKSQLDGGVQNQIIQARNNNTTSSNALPDHTMETQYRYNSLNQLVEQVTPDGGRVRFAYDDLGRIIASQNDNQRNFWIKLLFAEESPGTYTFLDTENSIVKNINGWHGAYGSDVLEGNGRLSFVADERMVENFEGYIGISYASNKVINPERPYQDISYAVYCRAEGGETYLEFLDHGERTHEAIRFRVGDTIAIERANGYVSMYLNGGNPIVELEERKFNEPIRMDFSLYRAATVLKKPVFQAYDPNFTVYKITEGFSYTRYDNLGRIVEAGEIRPPNNRYDITNDGRLEYVSTGELLNDFQGSYTRKEVTKTYYDRPAPSPCSTFMYRRNCIFENCDRKNLRNRVSGILYYDQITPLQFLTTTFDNAIYYCYDIHGNVKEMVNYYPDLKGNNNSTRHLKRVNYDYDLISGNVKQVIYQKGKNDQFIHRYDYDADNRITGVETSSDGVIWEKDADYNYYEHGPLGRMVLGERQVQGVDYVYTLQGWLKTVNGEYLTDPISHDVGNDGDSGGNQMVARDAFSYSLGYFDGDYNARNSGMINNAFGASDNFPQNPADLYNGNIKQMVTSLRESEDNLLNTQFNHYEYDQLNRIKKMNSIAIKNSSISYDSYNSSYDYDRNGNLQDLVRNVFNSQNPSSNPIEMDAFSYHYKEDNNQLTLVNDNIGDGAFPNDIDDQESEIGVGYNSADIQSHNYIYDRIGQLTTDRTERQRIEWRVDGKVKRVLKYGSMNFDNLEEIIEFTYDGLGNRVSKRTINPTEEIAKGTVYARDAQGNVLSILETESERDESSRNYSLTSLHTREHHIFGSSRLGIEQKHINGIGKILPDIIIRSGDFNVKVGSNLKGEWFTAAFEREPQLTNANYILDCNIILTESLQVNDSIQIGNLFFSSISEREEIQGNELELYIKNTGNDYRPYVVTRSVQKDRETIEVHTEFLPHISGFSETEMLTKGIRFHLETLYTPENEDMIMVVNEREYLPEESLSITKKITETGNQAIDPYKLSTLGDTHSTFAIEDLHYRLTTEYNTIEDHWSLREGDGFPRSERGNVMEFVGTLDPWIVSPFPSRLGKRIYRRKAGDKRYELTNHLGNVLSVVSDKKIPKLASSGSLRYFNP</sequence>
<evidence type="ECO:0000313" key="3">
    <source>
        <dbReference type="Proteomes" id="UP001257659"/>
    </source>
</evidence>
<name>A0ABU1K1A9_9FLAO</name>
<accession>A0ABU1K1A9</accession>
<dbReference type="PANTHER" id="PTHR32305:SF15">
    <property type="entry name" value="PROTEIN RHSA-RELATED"/>
    <property type="match status" value="1"/>
</dbReference>
<evidence type="ECO:0000259" key="1">
    <source>
        <dbReference type="Pfam" id="PF20041"/>
    </source>
</evidence>
<feature type="domain" description="DUF6443" evidence="1">
    <location>
        <begin position="327"/>
        <end position="400"/>
    </location>
</feature>
<gene>
    <name evidence="2" type="ORF">GGR31_000001</name>
</gene>
<dbReference type="InterPro" id="IPR050708">
    <property type="entry name" value="T6SS_VgrG/RHS"/>
</dbReference>
<dbReference type="Pfam" id="PF20041">
    <property type="entry name" value="DUF6443"/>
    <property type="match status" value="1"/>
</dbReference>
<dbReference type="InterPro" id="IPR045619">
    <property type="entry name" value="DUF6443"/>
</dbReference>
<organism evidence="2 3">
    <name type="scientific">Mesonia maritima</name>
    <dbReference type="NCBI Taxonomy" id="1793873"/>
    <lineage>
        <taxon>Bacteria</taxon>
        <taxon>Pseudomonadati</taxon>
        <taxon>Bacteroidota</taxon>
        <taxon>Flavobacteriia</taxon>
        <taxon>Flavobacteriales</taxon>
        <taxon>Flavobacteriaceae</taxon>
        <taxon>Mesonia</taxon>
    </lineage>
</organism>
<keyword evidence="3" id="KW-1185">Reference proteome</keyword>